<dbReference type="GO" id="GO:0016758">
    <property type="term" value="F:hexosyltransferase activity"/>
    <property type="evidence" value="ECO:0007669"/>
    <property type="project" value="UniProtKB-ARBA"/>
</dbReference>
<dbReference type="AlphaFoldDB" id="A0A6C0AUG2"/>
<name>A0A6C0AUG2_9ZZZZ</name>
<feature type="domain" description="Glycosyltransferase 2-like" evidence="1">
    <location>
        <begin position="5"/>
        <end position="152"/>
    </location>
</feature>
<accession>A0A6C0AUG2</accession>
<dbReference type="SUPFAM" id="SSF53448">
    <property type="entry name" value="Nucleotide-diphospho-sugar transferases"/>
    <property type="match status" value="1"/>
</dbReference>
<dbReference type="Gene3D" id="3.90.550.10">
    <property type="entry name" value="Spore Coat Polysaccharide Biosynthesis Protein SpsA, Chain A"/>
    <property type="match status" value="1"/>
</dbReference>
<sequence length="237" mass="27737">MEKVTVIIPSYNRFKYLIHNLHFIKNQTYSNLEIIIVNDCSSEKEYYDHNWEKEGVIIIHLPERTKDKFGYGCVGYVRNIGIDRASGKYIAFCDDDDTWLPNKLELQIKAMMSTDCRMSCTDGLYGQGLYNPSNKYKRYNGEHHYKTLQRKYKPHGDLLAKGFPRIWTQRFIKIHNCIINSSVVVEKDILIKAGKIPNDQRGQDYKAWLNCIKYTNCVYIDDICFYYDSSHGSGSNH</sequence>
<dbReference type="PANTHER" id="PTHR22916:SF3">
    <property type="entry name" value="UDP-GLCNAC:BETAGAL BETA-1,3-N-ACETYLGLUCOSAMINYLTRANSFERASE-LIKE PROTEIN 1"/>
    <property type="match status" value="1"/>
</dbReference>
<evidence type="ECO:0000259" key="1">
    <source>
        <dbReference type="Pfam" id="PF00535"/>
    </source>
</evidence>
<dbReference type="InterPro" id="IPR029044">
    <property type="entry name" value="Nucleotide-diphossugar_trans"/>
</dbReference>
<reference evidence="2" key="1">
    <citation type="journal article" date="2020" name="Nature">
        <title>Giant virus diversity and host interactions through global metagenomics.</title>
        <authorList>
            <person name="Schulz F."/>
            <person name="Roux S."/>
            <person name="Paez-Espino D."/>
            <person name="Jungbluth S."/>
            <person name="Walsh D.A."/>
            <person name="Denef V.J."/>
            <person name="McMahon K.D."/>
            <person name="Konstantinidis K.T."/>
            <person name="Eloe-Fadrosh E.A."/>
            <person name="Kyrpides N.C."/>
            <person name="Woyke T."/>
        </authorList>
    </citation>
    <scope>NUCLEOTIDE SEQUENCE</scope>
    <source>
        <strain evidence="2">GVMAG-S-ERX555961-36</strain>
    </source>
</reference>
<dbReference type="Pfam" id="PF00535">
    <property type="entry name" value="Glycos_transf_2"/>
    <property type="match status" value="1"/>
</dbReference>
<protein>
    <recommendedName>
        <fullName evidence="1">Glycosyltransferase 2-like domain-containing protein</fullName>
    </recommendedName>
</protein>
<dbReference type="EMBL" id="MN738760">
    <property type="protein sequence ID" value="QHS83577.1"/>
    <property type="molecule type" value="Genomic_DNA"/>
</dbReference>
<dbReference type="CDD" id="cd00761">
    <property type="entry name" value="Glyco_tranf_GTA_type"/>
    <property type="match status" value="1"/>
</dbReference>
<proteinExistence type="predicted"/>
<dbReference type="PANTHER" id="PTHR22916">
    <property type="entry name" value="GLYCOSYLTRANSFERASE"/>
    <property type="match status" value="1"/>
</dbReference>
<evidence type="ECO:0000313" key="2">
    <source>
        <dbReference type="EMBL" id="QHS83577.1"/>
    </source>
</evidence>
<dbReference type="InterPro" id="IPR001173">
    <property type="entry name" value="Glyco_trans_2-like"/>
</dbReference>
<organism evidence="2">
    <name type="scientific">viral metagenome</name>
    <dbReference type="NCBI Taxonomy" id="1070528"/>
    <lineage>
        <taxon>unclassified sequences</taxon>
        <taxon>metagenomes</taxon>
        <taxon>organismal metagenomes</taxon>
    </lineage>
</organism>